<dbReference type="Pfam" id="PF00588">
    <property type="entry name" value="SpoU_methylase"/>
    <property type="match status" value="1"/>
</dbReference>
<dbReference type="NCBIfam" id="NF008295">
    <property type="entry name" value="PRK11081.1"/>
    <property type="match status" value="1"/>
</dbReference>
<dbReference type="PANTHER" id="PTHR43453">
    <property type="entry name" value="RRNA METHYLASE-LIKE"/>
    <property type="match status" value="1"/>
</dbReference>
<keyword evidence="3 7" id="KW-0808">Transferase</keyword>
<dbReference type="InterPro" id="IPR022724">
    <property type="entry name" value="rRNA_MeTrfase_SpoU_C"/>
</dbReference>
<feature type="domain" description="tRNA/rRNA methyltransferase SpoU type" evidence="8">
    <location>
        <begin position="20"/>
        <end position="159"/>
    </location>
</feature>
<dbReference type="Pfam" id="PF12105">
    <property type="entry name" value="SpoU_methylas_C"/>
    <property type="match status" value="1"/>
</dbReference>
<comment type="function">
    <text evidence="7">Catalyzes the 2'-O methylation of guanosine at position 18 in tRNA.</text>
</comment>
<dbReference type="RefSeq" id="WP_150863966.1">
    <property type="nucleotide sequence ID" value="NZ_VYXP01000005.1"/>
</dbReference>
<name>A0A5N0TBW3_9GAMM</name>
<keyword evidence="11" id="KW-1185">Reference proteome</keyword>
<evidence type="ECO:0000256" key="7">
    <source>
        <dbReference type="HAMAP-Rule" id="MF_02060"/>
    </source>
</evidence>
<gene>
    <name evidence="7 10" type="primary">trmH</name>
    <name evidence="10" type="ORF">F3N42_08295</name>
</gene>
<comment type="caution">
    <text evidence="10">The sequence shown here is derived from an EMBL/GenBank/DDBJ whole genome shotgun (WGS) entry which is preliminary data.</text>
</comment>
<evidence type="ECO:0000256" key="2">
    <source>
        <dbReference type="ARBA" id="ARBA00022603"/>
    </source>
</evidence>
<keyword evidence="2 7" id="KW-0489">Methyltransferase</keyword>
<dbReference type="PANTHER" id="PTHR43453:SF1">
    <property type="entry name" value="TRNA_RRNA METHYLTRANSFERASE SPOU TYPE DOMAIN-CONTAINING PROTEIN"/>
    <property type="match status" value="1"/>
</dbReference>
<dbReference type="GO" id="GO:0141100">
    <property type="term" value="F:tRNA (guanine(18)-2'-O)-methyltransferase activity"/>
    <property type="evidence" value="ECO:0007669"/>
    <property type="project" value="UniProtKB-UniRule"/>
</dbReference>
<dbReference type="InterPro" id="IPR029028">
    <property type="entry name" value="Alpha/beta_knot_MTases"/>
</dbReference>
<feature type="binding site" evidence="7">
    <location>
        <position position="139"/>
    </location>
    <ligand>
        <name>S-adenosyl-L-methionine</name>
        <dbReference type="ChEBI" id="CHEBI:59789"/>
    </ligand>
</feature>
<dbReference type="AlphaFoldDB" id="A0A5N0TBW3"/>
<evidence type="ECO:0000256" key="6">
    <source>
        <dbReference type="ARBA" id="ARBA00022884"/>
    </source>
</evidence>
<dbReference type="EMBL" id="VYXP01000005">
    <property type="protein sequence ID" value="KAA9131316.1"/>
    <property type="molecule type" value="Genomic_DNA"/>
</dbReference>
<evidence type="ECO:0000259" key="8">
    <source>
        <dbReference type="Pfam" id="PF00588"/>
    </source>
</evidence>
<dbReference type="InterPro" id="IPR001537">
    <property type="entry name" value="SpoU_MeTrfase"/>
</dbReference>
<dbReference type="InterPro" id="IPR033671">
    <property type="entry name" value="TrmH"/>
</dbReference>
<evidence type="ECO:0000313" key="10">
    <source>
        <dbReference type="EMBL" id="KAA9131316.1"/>
    </source>
</evidence>
<keyword evidence="1 7" id="KW-0820">tRNA-binding</keyword>
<feature type="domain" description="RNA methyltransferase SpoU/TrmH type C-terminal" evidence="9">
    <location>
        <begin position="164"/>
        <end position="215"/>
    </location>
</feature>
<protein>
    <recommendedName>
        <fullName evidence="7">tRNA (guanosine(18)-2'-O)-methyltransferase</fullName>
        <ecNumber evidence="7">2.1.1.34</ecNumber>
    </recommendedName>
    <alternativeName>
        <fullName evidence="7">tRNA [Gm18] methyltransferase</fullName>
    </alternativeName>
</protein>
<comment type="catalytic activity">
    <reaction evidence="7">
        <text>guanosine(18) in tRNA + S-adenosyl-L-methionine = 2'-O-methylguanosine(18) in tRNA + S-adenosyl-L-homocysteine + H(+)</text>
        <dbReference type="Rhea" id="RHEA:20077"/>
        <dbReference type="Rhea" id="RHEA-COMP:10190"/>
        <dbReference type="Rhea" id="RHEA-COMP:10192"/>
        <dbReference type="ChEBI" id="CHEBI:15378"/>
        <dbReference type="ChEBI" id="CHEBI:57856"/>
        <dbReference type="ChEBI" id="CHEBI:59789"/>
        <dbReference type="ChEBI" id="CHEBI:74269"/>
        <dbReference type="ChEBI" id="CHEBI:74445"/>
        <dbReference type="EC" id="2.1.1.34"/>
    </reaction>
</comment>
<dbReference type="Gene3D" id="3.40.1280.10">
    <property type="match status" value="1"/>
</dbReference>
<dbReference type="SUPFAM" id="SSF75217">
    <property type="entry name" value="alpha/beta knot"/>
    <property type="match status" value="1"/>
</dbReference>
<feature type="binding site" evidence="7">
    <location>
        <position position="148"/>
    </location>
    <ligand>
        <name>S-adenosyl-L-methionine</name>
        <dbReference type="ChEBI" id="CHEBI:59789"/>
    </ligand>
</feature>
<dbReference type="InterPro" id="IPR029026">
    <property type="entry name" value="tRNA_m1G_MTases_N"/>
</dbReference>
<proteinExistence type="inferred from homology"/>
<evidence type="ECO:0000256" key="5">
    <source>
        <dbReference type="ARBA" id="ARBA00022694"/>
    </source>
</evidence>
<comment type="caution">
    <text evidence="7">Lacks conserved residue(s) required for the propagation of feature annotation.</text>
</comment>
<dbReference type="CDD" id="cd18092">
    <property type="entry name" value="SpoU-like_TrmH"/>
    <property type="match status" value="1"/>
</dbReference>
<accession>A0A5N0TBW3</accession>
<dbReference type="HAMAP" id="MF_02060">
    <property type="entry name" value="tRNA_methyltr_TrmH"/>
    <property type="match status" value="1"/>
</dbReference>
<keyword evidence="5 7" id="KW-0819">tRNA processing</keyword>
<evidence type="ECO:0000259" key="9">
    <source>
        <dbReference type="Pfam" id="PF12105"/>
    </source>
</evidence>
<evidence type="ECO:0000256" key="1">
    <source>
        <dbReference type="ARBA" id="ARBA00022555"/>
    </source>
</evidence>
<dbReference type="GO" id="GO:0002938">
    <property type="term" value="P:tRNA guanine ribose methylation"/>
    <property type="evidence" value="ECO:0007669"/>
    <property type="project" value="UniProtKB-UniRule"/>
</dbReference>
<evidence type="ECO:0000256" key="4">
    <source>
        <dbReference type="ARBA" id="ARBA00022691"/>
    </source>
</evidence>
<evidence type="ECO:0000256" key="3">
    <source>
        <dbReference type="ARBA" id="ARBA00022679"/>
    </source>
</evidence>
<keyword evidence="6 7" id="KW-0694">RNA-binding</keyword>
<keyword evidence="4 7" id="KW-0949">S-adenosyl-L-methionine</keyword>
<comment type="similarity">
    <text evidence="7">Belongs to the class IV-like SAM-binding methyltransferase superfamily. RNA methyltransferase TrmH family.</text>
</comment>
<dbReference type="Proteomes" id="UP000325372">
    <property type="component" value="Unassembled WGS sequence"/>
</dbReference>
<sequence>MTPERLARLDGVLNRRQPDLAILAENLHKPRNLSAVVRTCDAVGIPEVHIVPGKDRPRRHWHTSQGAEKWVTPVIHDDIDSACASLKSDGFTILGAHLSDRAVDYRDVDYTVPTALLLGTEAFGVTDDALARVDTEIVIPMMGMSQSLNVSVACAVVLYEALAQRRAAGLYESSRMAPAKHRKTRFEWLHPTLARWCRDHDVAYPAINADGDLLEDPRKRSKR</sequence>
<organism evidence="10 11">
    <name type="scientific">Marinihelvus fidelis</name>
    <dbReference type="NCBI Taxonomy" id="2613842"/>
    <lineage>
        <taxon>Bacteria</taxon>
        <taxon>Pseudomonadati</taxon>
        <taxon>Pseudomonadota</taxon>
        <taxon>Gammaproteobacteria</taxon>
        <taxon>Chromatiales</taxon>
        <taxon>Wenzhouxiangellaceae</taxon>
        <taxon>Marinihelvus</taxon>
    </lineage>
</organism>
<dbReference type="EC" id="2.1.1.34" evidence="7"/>
<evidence type="ECO:0000313" key="11">
    <source>
        <dbReference type="Proteomes" id="UP000325372"/>
    </source>
</evidence>
<dbReference type="GO" id="GO:0000049">
    <property type="term" value="F:tRNA binding"/>
    <property type="evidence" value="ECO:0007669"/>
    <property type="project" value="UniProtKB-UniRule"/>
</dbReference>
<reference evidence="10 11" key="1">
    <citation type="submission" date="2019-09" db="EMBL/GenBank/DDBJ databases">
        <title>Wenzhouxiangella sp. Genome sequencing and assembly.</title>
        <authorList>
            <person name="Zhang R."/>
        </authorList>
    </citation>
    <scope>NUCLEOTIDE SEQUENCE [LARGE SCALE GENOMIC DNA]</scope>
    <source>
        <strain evidence="10 11">W260</strain>
    </source>
</reference>